<evidence type="ECO:0000313" key="1">
    <source>
        <dbReference type="EMBL" id="GAA0187558.1"/>
    </source>
</evidence>
<proteinExistence type="predicted"/>
<dbReference type="AlphaFoldDB" id="A0AAV3S0U8"/>
<evidence type="ECO:0008006" key="3">
    <source>
        <dbReference type="Google" id="ProtNLM"/>
    </source>
</evidence>
<organism evidence="1 2">
    <name type="scientific">Lithospermum erythrorhizon</name>
    <name type="common">Purple gromwell</name>
    <name type="synonym">Lithospermum officinale var. erythrorhizon</name>
    <dbReference type="NCBI Taxonomy" id="34254"/>
    <lineage>
        <taxon>Eukaryota</taxon>
        <taxon>Viridiplantae</taxon>
        <taxon>Streptophyta</taxon>
        <taxon>Embryophyta</taxon>
        <taxon>Tracheophyta</taxon>
        <taxon>Spermatophyta</taxon>
        <taxon>Magnoliopsida</taxon>
        <taxon>eudicotyledons</taxon>
        <taxon>Gunneridae</taxon>
        <taxon>Pentapetalae</taxon>
        <taxon>asterids</taxon>
        <taxon>lamiids</taxon>
        <taxon>Boraginales</taxon>
        <taxon>Boraginaceae</taxon>
        <taxon>Boraginoideae</taxon>
        <taxon>Lithospermeae</taxon>
        <taxon>Lithospermum</taxon>
    </lineage>
</organism>
<reference evidence="1 2" key="1">
    <citation type="submission" date="2024-01" db="EMBL/GenBank/DDBJ databases">
        <title>The complete chloroplast genome sequence of Lithospermum erythrorhizon: insights into the phylogenetic relationship among Boraginaceae species and the maternal lineages of purple gromwells.</title>
        <authorList>
            <person name="Okada T."/>
            <person name="Watanabe K."/>
        </authorList>
    </citation>
    <scope>NUCLEOTIDE SEQUENCE [LARGE SCALE GENOMIC DNA]</scope>
</reference>
<dbReference type="EMBL" id="BAABME010014845">
    <property type="protein sequence ID" value="GAA0187558.1"/>
    <property type="molecule type" value="Genomic_DNA"/>
</dbReference>
<dbReference type="Proteomes" id="UP001454036">
    <property type="component" value="Unassembled WGS sequence"/>
</dbReference>
<protein>
    <recommendedName>
        <fullName evidence="3">Mitochondrial protein</fullName>
    </recommendedName>
</protein>
<name>A0AAV3S0U8_LITER</name>
<keyword evidence="2" id="KW-1185">Reference proteome</keyword>
<comment type="caution">
    <text evidence="1">The sequence shown here is derived from an EMBL/GenBank/DDBJ whole genome shotgun (WGS) entry which is preliminary data.</text>
</comment>
<sequence length="89" mass="10200">MKDLGILKYFLGVEVARRQEGIFLSQRKYVLDIIAEAGLLGAKPVAFPMEQNQQLAKSTSAPLHDSERYRRLFEFLLRKLDILDLHAPT</sequence>
<accession>A0AAV3S0U8</accession>
<evidence type="ECO:0000313" key="2">
    <source>
        <dbReference type="Proteomes" id="UP001454036"/>
    </source>
</evidence>
<gene>
    <name evidence="1" type="ORF">LIER_34846</name>
</gene>